<protein>
    <submittedName>
        <fullName evidence="2">Uncharacterized protein</fullName>
    </submittedName>
</protein>
<evidence type="ECO:0000313" key="2">
    <source>
        <dbReference type="EMBL" id="SMR58436.1"/>
    </source>
</evidence>
<evidence type="ECO:0000313" key="3">
    <source>
        <dbReference type="Proteomes" id="UP000245764"/>
    </source>
</evidence>
<feature type="chain" id="PRO_5013722517" evidence="1">
    <location>
        <begin position="20"/>
        <end position="141"/>
    </location>
</feature>
<dbReference type="EMBL" id="LT854261">
    <property type="protein sequence ID" value="SMR58436.1"/>
    <property type="molecule type" value="Genomic_DNA"/>
</dbReference>
<reference evidence="3" key="1">
    <citation type="submission" date="2017-05" db="EMBL/GenBank/DDBJ databases">
        <authorList>
            <person name="Song R."/>
            <person name="Chenine A.L."/>
            <person name="Ruprecht R.M."/>
        </authorList>
    </citation>
    <scope>NUCLEOTIDE SEQUENCE [LARGE SCALE GENOMIC DNA]</scope>
</reference>
<proteinExistence type="predicted"/>
<feature type="signal peptide" evidence="1">
    <location>
        <begin position="1"/>
        <end position="19"/>
    </location>
</feature>
<dbReference type="AlphaFoldDB" id="A0A2H1GXY7"/>
<keyword evidence="1" id="KW-0732">Signal</keyword>
<sequence>MQITNTFLSLIMVVTYAAANPVPDAVNDVSLAPRAHIIFDGDHVQLVDDAATDAPVKRQNINRADVTAWSGDACDGSSDRYTVINQGDRCIQVTNKRSITHDGSGCTVKTHSGTDCRGSQATIGRNNGCNSVLYASISITC</sequence>
<dbReference type="Gene3D" id="2.60.20.30">
    <property type="match status" value="1"/>
</dbReference>
<gene>
    <name evidence="2" type="ORF">ZT1E4_G9171</name>
</gene>
<name>A0A2H1GXY7_ZYMTR</name>
<dbReference type="Proteomes" id="UP000245764">
    <property type="component" value="Chromosome 9"/>
</dbReference>
<dbReference type="InterPro" id="IPR015791">
    <property type="entry name" value="Antimic/Inh_G_crystallin-like"/>
</dbReference>
<accession>A0A2H1GXY7</accession>
<evidence type="ECO:0000256" key="1">
    <source>
        <dbReference type="SAM" id="SignalP"/>
    </source>
</evidence>
<organism evidence="2 3">
    <name type="scientific">Zymoseptoria tritici ST99CH_1E4</name>
    <dbReference type="NCBI Taxonomy" id="1276532"/>
    <lineage>
        <taxon>Eukaryota</taxon>
        <taxon>Fungi</taxon>
        <taxon>Dikarya</taxon>
        <taxon>Ascomycota</taxon>
        <taxon>Pezizomycotina</taxon>
        <taxon>Dothideomycetes</taxon>
        <taxon>Dothideomycetidae</taxon>
        <taxon>Mycosphaerellales</taxon>
        <taxon>Mycosphaerellaceae</taxon>
        <taxon>Zymoseptoria</taxon>
    </lineage>
</organism>